<dbReference type="AlphaFoldDB" id="A0A1G2Q212"/>
<comment type="caution">
    <text evidence="1">The sequence shown here is derived from an EMBL/GenBank/DDBJ whole genome shotgun (WGS) entry which is preliminary data.</text>
</comment>
<dbReference type="EMBL" id="MHTC01000045">
    <property type="protein sequence ID" value="OHA54615.1"/>
    <property type="molecule type" value="Genomic_DNA"/>
</dbReference>
<organism evidence="1 2">
    <name type="scientific">Candidatus Veblenbacteria bacterium RIFOXYB1_FULL_43_13</name>
    <dbReference type="NCBI Taxonomy" id="1802426"/>
    <lineage>
        <taxon>Bacteria</taxon>
        <taxon>Candidatus Vebleniibacteriota</taxon>
    </lineage>
</organism>
<sequence length="82" mass="9312">MGWFSADSNSIKHPELDSLLKDIPSLDRAEREYVKGIFIKYKNGDINHEDVEKAIRELKLNTSDIIDPAEAEAIKDKLLSVL</sequence>
<name>A0A1G2Q212_9BACT</name>
<evidence type="ECO:0000313" key="1">
    <source>
        <dbReference type="EMBL" id="OHA54615.1"/>
    </source>
</evidence>
<reference evidence="1 2" key="1">
    <citation type="journal article" date="2016" name="Nat. Commun.">
        <title>Thousands of microbial genomes shed light on interconnected biogeochemical processes in an aquifer system.</title>
        <authorList>
            <person name="Anantharaman K."/>
            <person name="Brown C.T."/>
            <person name="Hug L.A."/>
            <person name="Sharon I."/>
            <person name="Castelle C.J."/>
            <person name="Probst A.J."/>
            <person name="Thomas B.C."/>
            <person name="Singh A."/>
            <person name="Wilkins M.J."/>
            <person name="Karaoz U."/>
            <person name="Brodie E.L."/>
            <person name="Williams K.H."/>
            <person name="Hubbard S.S."/>
            <person name="Banfield J.F."/>
        </authorList>
    </citation>
    <scope>NUCLEOTIDE SEQUENCE [LARGE SCALE GENOMIC DNA]</scope>
</reference>
<accession>A0A1G2Q212</accession>
<dbReference type="Proteomes" id="UP000177575">
    <property type="component" value="Unassembled WGS sequence"/>
</dbReference>
<protein>
    <recommendedName>
        <fullName evidence="3">EF-hand domain-containing protein</fullName>
    </recommendedName>
</protein>
<proteinExistence type="predicted"/>
<evidence type="ECO:0000313" key="2">
    <source>
        <dbReference type="Proteomes" id="UP000177575"/>
    </source>
</evidence>
<evidence type="ECO:0008006" key="3">
    <source>
        <dbReference type="Google" id="ProtNLM"/>
    </source>
</evidence>
<gene>
    <name evidence="1" type="ORF">A2388_03405</name>
</gene>